<evidence type="ECO:0000313" key="4">
    <source>
        <dbReference type="Proteomes" id="UP000710432"/>
    </source>
</evidence>
<dbReference type="Pfam" id="PF20998">
    <property type="entry name" value="Nol11_C"/>
    <property type="match status" value="1"/>
</dbReference>
<proteinExistence type="predicted"/>
<dbReference type="AlphaFoldDB" id="A0A8J6GXC9"/>
<protein>
    <submittedName>
        <fullName evidence="3">Nucleolar protein 11</fullName>
    </submittedName>
</protein>
<accession>A0A8J6GXC9</accession>
<feature type="region of interest" description="Disordered" evidence="1">
    <location>
        <begin position="49"/>
        <end position="91"/>
    </location>
</feature>
<evidence type="ECO:0000313" key="3">
    <source>
        <dbReference type="EMBL" id="KAH0518716.1"/>
    </source>
</evidence>
<dbReference type="Proteomes" id="UP000710432">
    <property type="component" value="Unassembled WGS sequence"/>
</dbReference>
<dbReference type="GO" id="GO:0030490">
    <property type="term" value="P:maturation of SSU-rRNA"/>
    <property type="evidence" value="ECO:0007669"/>
    <property type="project" value="InterPro"/>
</dbReference>
<dbReference type="PANTHER" id="PTHR15633">
    <property type="entry name" value="NUCLEOLAR PROTEIN 11"/>
    <property type="match status" value="1"/>
</dbReference>
<reference evidence="3" key="1">
    <citation type="submission" date="2020-03" db="EMBL/GenBank/DDBJ databases">
        <title>Studies in the Genomics of Life Span.</title>
        <authorList>
            <person name="Glass D."/>
        </authorList>
    </citation>
    <scope>NUCLEOTIDE SEQUENCE</scope>
    <source>
        <strain evidence="3">LTLLF</strain>
        <tissue evidence="3">Muscle</tissue>
    </source>
</reference>
<gene>
    <name evidence="3" type="ORF">LTLLF_209150</name>
</gene>
<name>A0A8J6GXC9_MICOH</name>
<organism evidence="3 4">
    <name type="scientific">Microtus ochrogaster</name>
    <name type="common">Prairie vole</name>
    <dbReference type="NCBI Taxonomy" id="79684"/>
    <lineage>
        <taxon>Eukaryota</taxon>
        <taxon>Metazoa</taxon>
        <taxon>Chordata</taxon>
        <taxon>Craniata</taxon>
        <taxon>Vertebrata</taxon>
        <taxon>Euteleostomi</taxon>
        <taxon>Mammalia</taxon>
        <taxon>Eutheria</taxon>
        <taxon>Euarchontoglires</taxon>
        <taxon>Glires</taxon>
        <taxon>Rodentia</taxon>
        <taxon>Myomorpha</taxon>
        <taxon>Muroidea</taxon>
        <taxon>Cricetidae</taxon>
        <taxon>Arvicolinae</taxon>
        <taxon>Microtus</taxon>
    </lineage>
</organism>
<dbReference type="GO" id="GO:0003723">
    <property type="term" value="F:RNA binding"/>
    <property type="evidence" value="ECO:0007669"/>
    <property type="project" value="TreeGrafter"/>
</dbReference>
<sequence length="127" mass="14393">MLQLCLQQFPDIPESTTCACLKLFLSIGDDCLRDININMESVFDYSDTIQDEQKEMEEQTEIVQNGFSPEDSSCSKDSQQLNKKPEDEAKETVSFPVTSCPVAPKRAALLYPSRWFRCSAVRDIVIC</sequence>
<dbReference type="PANTHER" id="PTHR15633:SF2">
    <property type="entry name" value="NUCLEOLAR PROTEIN 11"/>
    <property type="match status" value="1"/>
</dbReference>
<dbReference type="GO" id="GO:0005730">
    <property type="term" value="C:nucleolus"/>
    <property type="evidence" value="ECO:0007669"/>
    <property type="project" value="TreeGrafter"/>
</dbReference>
<dbReference type="InterPro" id="IPR042859">
    <property type="entry name" value="NOL11"/>
</dbReference>
<evidence type="ECO:0000259" key="2">
    <source>
        <dbReference type="Pfam" id="PF20998"/>
    </source>
</evidence>
<dbReference type="EMBL" id="JAATJU010009595">
    <property type="protein sequence ID" value="KAH0518716.1"/>
    <property type="molecule type" value="Genomic_DNA"/>
</dbReference>
<feature type="compositionally biased region" description="Polar residues" evidence="1">
    <location>
        <begin position="61"/>
        <end position="82"/>
    </location>
</feature>
<feature type="domain" description="Nucleolar protein 11 C-terminal" evidence="2">
    <location>
        <begin position="1"/>
        <end position="86"/>
    </location>
</feature>
<evidence type="ECO:0000256" key="1">
    <source>
        <dbReference type="SAM" id="MobiDB-lite"/>
    </source>
</evidence>
<dbReference type="InterPro" id="IPR048897">
    <property type="entry name" value="Nol11_C"/>
</dbReference>
<comment type="caution">
    <text evidence="3">The sequence shown here is derived from an EMBL/GenBank/DDBJ whole genome shotgun (WGS) entry which is preliminary data.</text>
</comment>